<reference evidence="2 3" key="1">
    <citation type="submission" date="2018-09" db="EMBL/GenBank/DDBJ databases">
        <title>Genome sequencing of strain 2DFW10M-5.</title>
        <authorList>
            <person name="Heo J."/>
            <person name="Kim S.-J."/>
            <person name="Kwon S.-W."/>
        </authorList>
    </citation>
    <scope>NUCLEOTIDE SEQUENCE [LARGE SCALE GENOMIC DNA]</scope>
    <source>
        <strain evidence="2 3">2DFW10M-5</strain>
    </source>
</reference>
<organism evidence="2 3">
    <name type="scientific">Gryllotalpicola protaetiae</name>
    <dbReference type="NCBI Taxonomy" id="2419771"/>
    <lineage>
        <taxon>Bacteria</taxon>
        <taxon>Bacillati</taxon>
        <taxon>Actinomycetota</taxon>
        <taxon>Actinomycetes</taxon>
        <taxon>Micrococcales</taxon>
        <taxon>Microbacteriaceae</taxon>
        <taxon>Gryllotalpicola</taxon>
    </lineage>
</organism>
<protein>
    <submittedName>
        <fullName evidence="2">Uncharacterized protein</fullName>
    </submittedName>
</protein>
<dbReference type="Proteomes" id="UP000275069">
    <property type="component" value="Chromosome"/>
</dbReference>
<dbReference type="OrthoDB" id="5067165at2"/>
<feature type="transmembrane region" description="Helical" evidence="1">
    <location>
        <begin position="37"/>
        <end position="60"/>
    </location>
</feature>
<evidence type="ECO:0000256" key="1">
    <source>
        <dbReference type="SAM" id="Phobius"/>
    </source>
</evidence>
<keyword evidence="1" id="KW-1133">Transmembrane helix</keyword>
<dbReference type="KEGG" id="gry:D7I44_03870"/>
<evidence type="ECO:0000313" key="3">
    <source>
        <dbReference type="Proteomes" id="UP000275069"/>
    </source>
</evidence>
<dbReference type="AlphaFoldDB" id="A0A387BFP2"/>
<keyword evidence="1" id="KW-0812">Transmembrane</keyword>
<dbReference type="RefSeq" id="WP_120788277.1">
    <property type="nucleotide sequence ID" value="NZ_CP032624.1"/>
</dbReference>
<sequence length="257" mass="26299">MGPEERLEALRDDARWRPIALYPEHGRMPAPVRAQPWRVVVGTAIVLAVVAAVFGGVSVFRSLGNQTVPMPIAGAPTVTRSPVRLPVAQLLGEAKLPPGASPGANSGANNALPLPFANDGSVCGAVSEDASFWTVAGLSAASAMSWLGQHPQSALGSNAIITQMNADDVVERGYQLGATDPPTGQGLLVSVVSIPDFGVAIRVDALDLPQGSECVSDRLSGLAAESSPAATDAASEAEQAALQAAREAAEHAYNAGH</sequence>
<accession>A0A387BFP2</accession>
<dbReference type="EMBL" id="CP032624">
    <property type="protein sequence ID" value="AYG02743.1"/>
    <property type="molecule type" value="Genomic_DNA"/>
</dbReference>
<evidence type="ECO:0000313" key="2">
    <source>
        <dbReference type="EMBL" id="AYG02743.1"/>
    </source>
</evidence>
<gene>
    <name evidence="2" type="ORF">D7I44_03870</name>
</gene>
<keyword evidence="1" id="KW-0472">Membrane</keyword>
<name>A0A387BFP2_9MICO</name>
<keyword evidence="3" id="KW-1185">Reference proteome</keyword>
<proteinExistence type="predicted"/>